<protein>
    <recommendedName>
        <fullName evidence="5">ABC transmembrane type-1 domain-containing protein</fullName>
    </recommendedName>
</protein>
<dbReference type="Pfam" id="PF00664">
    <property type="entry name" value="ABC_membrane"/>
    <property type="match status" value="1"/>
</dbReference>
<sequence>MAAEYPELVLEVKFPYVSAIILMLCPFLNGLLDTLANRFIFHFSSRLRSGLAGIIYKKILLLNITSQSNIDTGRLLSLLTTDTNQIAQQFPMLFYLSTLPIQLLVPFGFVWTRKSV</sequence>
<evidence type="ECO:0000256" key="1">
    <source>
        <dbReference type="ARBA" id="ARBA00022692"/>
    </source>
</evidence>
<dbReference type="OrthoDB" id="6500128at2759"/>
<proteinExistence type="predicted"/>
<dbReference type="InterPro" id="IPR011527">
    <property type="entry name" value="ABC1_TM_dom"/>
</dbReference>
<evidence type="ECO:0000256" key="2">
    <source>
        <dbReference type="ARBA" id="ARBA00022989"/>
    </source>
</evidence>
<keyword evidence="2 4" id="KW-1133">Transmembrane helix</keyword>
<keyword evidence="1 4" id="KW-0812">Transmembrane</keyword>
<feature type="transmembrane region" description="Helical" evidence="4">
    <location>
        <begin position="93"/>
        <end position="111"/>
    </location>
</feature>
<evidence type="ECO:0000313" key="6">
    <source>
        <dbReference type="EMBL" id="KAA6377626.1"/>
    </source>
</evidence>
<dbReference type="AlphaFoldDB" id="A0A5J4V3X7"/>
<dbReference type="InterPro" id="IPR036640">
    <property type="entry name" value="ABC1_TM_sf"/>
</dbReference>
<dbReference type="GO" id="GO:0016020">
    <property type="term" value="C:membrane"/>
    <property type="evidence" value="ECO:0007669"/>
    <property type="project" value="InterPro"/>
</dbReference>
<gene>
    <name evidence="6" type="ORF">EZS28_026848</name>
</gene>
<dbReference type="GO" id="GO:0140359">
    <property type="term" value="F:ABC-type transporter activity"/>
    <property type="evidence" value="ECO:0007669"/>
    <property type="project" value="InterPro"/>
</dbReference>
<keyword evidence="3 4" id="KW-0472">Membrane</keyword>
<evidence type="ECO:0000256" key="4">
    <source>
        <dbReference type="SAM" id="Phobius"/>
    </source>
</evidence>
<feature type="transmembrane region" description="Helical" evidence="4">
    <location>
        <begin position="16"/>
        <end position="36"/>
    </location>
</feature>
<organism evidence="6 7">
    <name type="scientific">Streblomastix strix</name>
    <dbReference type="NCBI Taxonomy" id="222440"/>
    <lineage>
        <taxon>Eukaryota</taxon>
        <taxon>Metamonada</taxon>
        <taxon>Preaxostyla</taxon>
        <taxon>Oxymonadida</taxon>
        <taxon>Streblomastigidae</taxon>
        <taxon>Streblomastix</taxon>
    </lineage>
</organism>
<reference evidence="6 7" key="1">
    <citation type="submission" date="2019-03" db="EMBL/GenBank/DDBJ databases">
        <title>Single cell metagenomics reveals metabolic interactions within the superorganism composed of flagellate Streblomastix strix and complex community of Bacteroidetes bacteria on its surface.</title>
        <authorList>
            <person name="Treitli S.C."/>
            <person name="Kolisko M."/>
            <person name="Husnik F."/>
            <person name="Keeling P."/>
            <person name="Hampl V."/>
        </authorList>
    </citation>
    <scope>NUCLEOTIDE SEQUENCE [LARGE SCALE GENOMIC DNA]</scope>
    <source>
        <strain evidence="6">ST1C</strain>
    </source>
</reference>
<accession>A0A5J4V3X7</accession>
<evidence type="ECO:0000259" key="5">
    <source>
        <dbReference type="PROSITE" id="PS50929"/>
    </source>
</evidence>
<dbReference type="PROSITE" id="PS50929">
    <property type="entry name" value="ABC_TM1F"/>
    <property type="match status" value="1"/>
</dbReference>
<name>A0A5J4V3X7_9EUKA</name>
<dbReference type="GO" id="GO:0005524">
    <property type="term" value="F:ATP binding"/>
    <property type="evidence" value="ECO:0007669"/>
    <property type="project" value="InterPro"/>
</dbReference>
<comment type="caution">
    <text evidence="6">The sequence shown here is derived from an EMBL/GenBank/DDBJ whole genome shotgun (WGS) entry which is preliminary data.</text>
</comment>
<dbReference type="Gene3D" id="1.20.1560.10">
    <property type="entry name" value="ABC transporter type 1, transmembrane domain"/>
    <property type="match status" value="1"/>
</dbReference>
<dbReference type="SUPFAM" id="SSF90123">
    <property type="entry name" value="ABC transporter transmembrane region"/>
    <property type="match status" value="1"/>
</dbReference>
<dbReference type="Proteomes" id="UP000324800">
    <property type="component" value="Unassembled WGS sequence"/>
</dbReference>
<evidence type="ECO:0000256" key="3">
    <source>
        <dbReference type="ARBA" id="ARBA00023136"/>
    </source>
</evidence>
<dbReference type="EMBL" id="SNRW01009686">
    <property type="protein sequence ID" value="KAA6377626.1"/>
    <property type="molecule type" value="Genomic_DNA"/>
</dbReference>
<feature type="domain" description="ABC transmembrane type-1" evidence="5">
    <location>
        <begin position="19"/>
        <end position="105"/>
    </location>
</feature>
<evidence type="ECO:0000313" key="7">
    <source>
        <dbReference type="Proteomes" id="UP000324800"/>
    </source>
</evidence>